<dbReference type="Proteomes" id="UP001152300">
    <property type="component" value="Unassembled WGS sequence"/>
</dbReference>
<dbReference type="EMBL" id="JAPEIS010000003">
    <property type="protein sequence ID" value="KAJ8067924.1"/>
    <property type="molecule type" value="Genomic_DNA"/>
</dbReference>
<feature type="domain" description="F-box" evidence="3">
    <location>
        <begin position="777"/>
        <end position="822"/>
    </location>
</feature>
<keyword evidence="5" id="KW-1185">Reference proteome</keyword>
<keyword evidence="2" id="KW-0732">Signal</keyword>
<name>A0A9X0DLX2_9HELO</name>
<dbReference type="InterPro" id="IPR024733">
    <property type="entry name" value="NAGLU_tim-barrel"/>
</dbReference>
<comment type="caution">
    <text evidence="4">The sequence shown here is derived from an EMBL/GenBank/DDBJ whole genome shotgun (WGS) entry which is preliminary data.</text>
</comment>
<feature type="chain" id="PRO_5040946611" description="F-box domain-containing protein" evidence="2">
    <location>
        <begin position="28"/>
        <end position="1288"/>
    </location>
</feature>
<dbReference type="Gene3D" id="1.20.120.670">
    <property type="entry name" value="N-acetyl-b-d-glucoasminidase"/>
    <property type="match status" value="1"/>
</dbReference>
<feature type="signal peptide" evidence="2">
    <location>
        <begin position="1"/>
        <end position="27"/>
    </location>
</feature>
<dbReference type="SUPFAM" id="SSF52047">
    <property type="entry name" value="RNI-like"/>
    <property type="match status" value="1"/>
</dbReference>
<gene>
    <name evidence="4" type="ORF">OCU04_003509</name>
</gene>
<dbReference type="InterPro" id="IPR024732">
    <property type="entry name" value="NAGLU_C"/>
</dbReference>
<accession>A0A9X0DLX2</accession>
<dbReference type="Gene3D" id="3.20.20.80">
    <property type="entry name" value="Glycosidases"/>
    <property type="match status" value="1"/>
</dbReference>
<dbReference type="PANTHER" id="PTHR12872">
    <property type="entry name" value="ALPHA-N-ACETYLGLUCOSAMINIDASE"/>
    <property type="match status" value="1"/>
</dbReference>
<keyword evidence="1" id="KW-0378">Hydrolase</keyword>
<dbReference type="InterPro" id="IPR029018">
    <property type="entry name" value="Hex-like_dom2"/>
</dbReference>
<dbReference type="Gene3D" id="3.30.379.10">
    <property type="entry name" value="Chitobiase/beta-hexosaminidase domain 2-like"/>
    <property type="match status" value="1"/>
</dbReference>
<dbReference type="InterPro" id="IPR001810">
    <property type="entry name" value="F-box_dom"/>
</dbReference>
<dbReference type="Pfam" id="PF05089">
    <property type="entry name" value="NAGLU"/>
    <property type="match status" value="1"/>
</dbReference>
<evidence type="ECO:0000313" key="4">
    <source>
        <dbReference type="EMBL" id="KAJ8067924.1"/>
    </source>
</evidence>
<dbReference type="Pfam" id="PF12972">
    <property type="entry name" value="NAGLU_C"/>
    <property type="match status" value="1"/>
</dbReference>
<dbReference type="OrthoDB" id="64736at2759"/>
<dbReference type="CDD" id="cd09917">
    <property type="entry name" value="F-box_SF"/>
    <property type="match status" value="1"/>
</dbReference>
<dbReference type="Gene3D" id="3.80.10.10">
    <property type="entry name" value="Ribonuclease Inhibitor"/>
    <property type="match status" value="1"/>
</dbReference>
<dbReference type="Pfam" id="PF00646">
    <property type="entry name" value="F-box"/>
    <property type="match status" value="1"/>
</dbReference>
<dbReference type="PROSITE" id="PS50181">
    <property type="entry name" value="FBOX"/>
    <property type="match status" value="1"/>
</dbReference>
<evidence type="ECO:0000259" key="3">
    <source>
        <dbReference type="PROSITE" id="PS50181"/>
    </source>
</evidence>
<evidence type="ECO:0000256" key="1">
    <source>
        <dbReference type="ARBA" id="ARBA00022801"/>
    </source>
</evidence>
<evidence type="ECO:0000313" key="5">
    <source>
        <dbReference type="Proteomes" id="UP001152300"/>
    </source>
</evidence>
<dbReference type="PANTHER" id="PTHR12872:SF1">
    <property type="entry name" value="ALPHA-N-ACETYLGLUCOSAMINIDASE"/>
    <property type="match status" value="1"/>
</dbReference>
<sequence length="1288" mass="147877">MHPVQRQWLLLLLISAITFNFIIQAEAAQSTQGLVELLKRRLPAHVNDFEFKIRSNHTLGAINDEYAVSQTCTGMILVEGNSLSALATGLRKYFTDILHVDIWWYIGSQLHLAPRELPPLNSTLKGSSIVPWRYHFNTVTFSYTAAFWTWDDWELQLDWMSLHGINLSLAWVGYEKTLLSTLLTLGLTTTEILSFFSGPAFQAWNRFGNIQGSWGGTLPLSWIEEQHLLQKKIVQRMVELGITPVLPAFTGFVPSALRRVAPYANIINGSDWGDIFPVEYSNDTFLYPTDPLFTTLQHTFLSFQSEYYGNVTHIYTLDQYNENNPASGDLSYLGNVSRGTYESLQSFDPNAVWMLQGWLFYSLSSFWTQDRIEAYIGGVPKNESMLILDLFSESFPQWERTHHYYGKPWIWCQLHDYGGTLGLYGQIYNVTNSSIEAFRESEKMVGIGNTMEGQEGNGLMYELLLDQAWNNDPIDTEDYFKSWVKKRYHIEGKKKQLPGEIYEAWDILRTTAYNNTNLTLSDSVPKSLHEMQPNITENHGRLGQSSTIDLYNPDDLFRAWKLLYNASALVQELWEDEGWKFDMVDVTRQVLAERFKLAYVELIEKYREGADISGDGDVLLGILKSLDDVLSASPHFRLDTWVNAAISSVPLSASRNSSLPSLNNSSLPSNSSPSILTSNLTQTQKFFAYNAINQITIWGPTGQIDDYASKSWGGLQHTKAQIEDMTDDRHRPTFSNITLHHRAIYNAMRNKKTPQSGLLVSYDVIKPQILHTKPSENLKEVDLPQEVLRIICSYVDADDLPNLRLVSIGFSHAAAVRMYRTMEFSFTASSFKRILNVAHSTKLQHHVFKLRYNAKWMSTWPISWAPECLEYHFSHQSELKEALTKLLNLNTIEFRPLCQDPHDILKNRLVTNRRIFDPFWKFLTSSLRHVSGLRSIIAASTFPHEGESLEELSTEEMEALGRLQNLTLRVDTHFGRRLPTFLWCMPNLRSLELNDLVDLGERDFSELVNPSTKFHSLVSLKLDGFNLNECYFKHFLLGNAHSLRSLSLRNMKLEITEKEFDTEDYYKCNQWIRMFYFFGQSMRLENIELHGQLRTSLSGTWFAQDFVEGDELYVPSSLMLKLKDFITHTEGSSFPLPHPDEDLRNIDLREYGVTRGFFWNNVLMKNGSIRLLRKKPHKPSVFNGYLNWEQPGFEDLAVEDLNGVELDASPSYPEEHASNLENEVMSEAQNIAVQASAFERAKAYFLANKDSWTEEERDTMAALVDVDPISLEMEDSAPFNSPTYFNLY</sequence>
<dbReference type="InterPro" id="IPR007781">
    <property type="entry name" value="NAGLU"/>
</dbReference>
<protein>
    <recommendedName>
        <fullName evidence="3">F-box domain-containing protein</fullName>
    </recommendedName>
</protein>
<evidence type="ECO:0000256" key="2">
    <source>
        <dbReference type="SAM" id="SignalP"/>
    </source>
</evidence>
<organism evidence="4 5">
    <name type="scientific">Sclerotinia nivalis</name>
    <dbReference type="NCBI Taxonomy" id="352851"/>
    <lineage>
        <taxon>Eukaryota</taxon>
        <taxon>Fungi</taxon>
        <taxon>Dikarya</taxon>
        <taxon>Ascomycota</taxon>
        <taxon>Pezizomycotina</taxon>
        <taxon>Leotiomycetes</taxon>
        <taxon>Helotiales</taxon>
        <taxon>Sclerotiniaceae</taxon>
        <taxon>Sclerotinia</taxon>
    </lineage>
</organism>
<dbReference type="Pfam" id="PF12971">
    <property type="entry name" value="NAGLU_N"/>
    <property type="match status" value="1"/>
</dbReference>
<dbReference type="InterPro" id="IPR032675">
    <property type="entry name" value="LRR_dom_sf"/>
</dbReference>
<reference evidence="4" key="1">
    <citation type="submission" date="2022-11" db="EMBL/GenBank/DDBJ databases">
        <title>Genome Resource of Sclerotinia nivalis Strain SnTB1, a Plant Pathogen Isolated from American Ginseng.</title>
        <authorList>
            <person name="Fan S."/>
        </authorList>
    </citation>
    <scope>NUCLEOTIDE SEQUENCE</scope>
    <source>
        <strain evidence="4">SnTB1</strain>
    </source>
</reference>
<dbReference type="GO" id="GO:0016787">
    <property type="term" value="F:hydrolase activity"/>
    <property type="evidence" value="ECO:0007669"/>
    <property type="project" value="UniProtKB-KW"/>
</dbReference>
<proteinExistence type="predicted"/>
<dbReference type="InterPro" id="IPR024240">
    <property type="entry name" value="NAGLU_N"/>
</dbReference>